<dbReference type="AlphaFoldDB" id="U2DN98"/>
<dbReference type="InterPro" id="IPR011250">
    <property type="entry name" value="OMP/PagP_B-barrel"/>
</dbReference>
<dbReference type="OrthoDB" id="1077923at2"/>
<feature type="signal peptide" evidence="1">
    <location>
        <begin position="1"/>
        <end position="24"/>
    </location>
</feature>
<accession>U2DN98</accession>
<feature type="chain" id="PRO_5004626079" description="Outer membrane protein beta-barrel domain-containing protein" evidence="1">
    <location>
        <begin position="25"/>
        <end position="239"/>
    </location>
</feature>
<dbReference type="RefSeq" id="WP_021647188.1">
    <property type="nucleotide sequence ID" value="NZ_KE993166.1"/>
</dbReference>
<dbReference type="SUPFAM" id="SSF56925">
    <property type="entry name" value="OMPA-like"/>
    <property type="match status" value="1"/>
</dbReference>
<reference evidence="2 3" key="1">
    <citation type="submission" date="2013-08" db="EMBL/GenBank/DDBJ databases">
        <authorList>
            <person name="Weinstock G."/>
            <person name="Sodergren E."/>
            <person name="Wylie T."/>
            <person name="Fulton L."/>
            <person name="Fulton R."/>
            <person name="Fronick C."/>
            <person name="O'Laughlin M."/>
            <person name="Godfrey J."/>
            <person name="Miner T."/>
            <person name="Herter B."/>
            <person name="Appelbaum E."/>
            <person name="Cordes M."/>
            <person name="Lek S."/>
            <person name="Wollam A."/>
            <person name="Pepin K.H."/>
            <person name="Palsikar V.B."/>
            <person name="Mitreva M."/>
            <person name="Wilson R.K."/>
        </authorList>
    </citation>
    <scope>NUCLEOTIDE SEQUENCE [LARGE SCALE GENOMIC DNA]</scope>
    <source>
        <strain evidence="2 3">F0041</strain>
    </source>
</reference>
<dbReference type="Proteomes" id="UP000016496">
    <property type="component" value="Unassembled WGS sequence"/>
</dbReference>
<proteinExistence type="predicted"/>
<sequence length="239" mass="26500">MKHIKHCLLSGLTATLMVCSPYIAAQTTNMPPLLRTDSVNVCNSDENAFSSAGQTQTSTATAFAEKGARKTRKKQVPRHTMAVNAGAGLITSTIETPTRRYKRKMMTQWQAEYNCIFKSGLGFGLKFFSSSTTISDDSFQEKIITPTFVARAKLAPKWMVKADLGLGYSSFNNSYEQQNGPVFSTSVGWEYMISKHIGIGGEFSLLICALKKPKHFQIDKDESYGIKKIAFIGGLRYYL</sequence>
<keyword evidence="1" id="KW-0732">Signal</keyword>
<organism evidence="2 3">
    <name type="scientific">Bacteroides pyogenes F0041</name>
    <dbReference type="NCBI Taxonomy" id="1321819"/>
    <lineage>
        <taxon>Bacteria</taxon>
        <taxon>Pseudomonadati</taxon>
        <taxon>Bacteroidota</taxon>
        <taxon>Bacteroidia</taxon>
        <taxon>Bacteroidales</taxon>
        <taxon>Bacteroidaceae</taxon>
        <taxon>Bacteroides</taxon>
    </lineage>
</organism>
<gene>
    <name evidence="2" type="ORF">HMPREF1981_03381</name>
</gene>
<evidence type="ECO:0000313" key="2">
    <source>
        <dbReference type="EMBL" id="ERI81161.1"/>
    </source>
</evidence>
<dbReference type="PATRIC" id="fig|1321819.3.peg.3116"/>
<dbReference type="EMBL" id="AWSV01000173">
    <property type="protein sequence ID" value="ERI81161.1"/>
    <property type="molecule type" value="Genomic_DNA"/>
</dbReference>
<evidence type="ECO:0008006" key="4">
    <source>
        <dbReference type="Google" id="ProtNLM"/>
    </source>
</evidence>
<dbReference type="HOGENOM" id="CLU_1159291_0_0_10"/>
<evidence type="ECO:0000256" key="1">
    <source>
        <dbReference type="SAM" id="SignalP"/>
    </source>
</evidence>
<comment type="caution">
    <text evidence="2">The sequence shown here is derived from an EMBL/GenBank/DDBJ whole genome shotgun (WGS) entry which is preliminary data.</text>
</comment>
<protein>
    <recommendedName>
        <fullName evidence="4">Outer membrane protein beta-barrel domain-containing protein</fullName>
    </recommendedName>
</protein>
<evidence type="ECO:0000313" key="3">
    <source>
        <dbReference type="Proteomes" id="UP000016496"/>
    </source>
</evidence>
<name>U2DN98_9BACE</name>